<dbReference type="Gene3D" id="1.10.420.10">
    <property type="entry name" value="Peroxidase, domain 2"/>
    <property type="match status" value="2"/>
</dbReference>
<feature type="domain" description="Plant heme peroxidase family profile" evidence="10">
    <location>
        <begin position="487"/>
        <end position="669"/>
    </location>
</feature>
<evidence type="ECO:0000313" key="11">
    <source>
        <dbReference type="EMBL" id="TPX77329.1"/>
    </source>
</evidence>
<dbReference type="PANTHER" id="PTHR30555">
    <property type="entry name" value="HYDROPEROXIDASE I, BIFUNCTIONAL CATALASE-PEROXIDASE"/>
    <property type="match status" value="1"/>
</dbReference>
<dbReference type="GO" id="GO:0070301">
    <property type="term" value="P:cellular response to hydrogen peroxide"/>
    <property type="evidence" value="ECO:0007669"/>
    <property type="project" value="TreeGrafter"/>
</dbReference>
<dbReference type="STRING" id="246404.A0A507FLQ5"/>
<dbReference type="GO" id="GO:0020037">
    <property type="term" value="F:heme binding"/>
    <property type="evidence" value="ECO:0007669"/>
    <property type="project" value="UniProtKB-UniRule"/>
</dbReference>
<dbReference type="Gene3D" id="1.10.520.10">
    <property type="match status" value="2"/>
</dbReference>
<feature type="signal peptide" evidence="9">
    <location>
        <begin position="1"/>
        <end position="17"/>
    </location>
</feature>
<dbReference type="InterPro" id="IPR019793">
    <property type="entry name" value="Peroxidases_heam-ligand_BS"/>
</dbReference>
<evidence type="ECO:0000259" key="10">
    <source>
        <dbReference type="PROSITE" id="PS50873"/>
    </source>
</evidence>
<dbReference type="PRINTS" id="PR00458">
    <property type="entry name" value="PEROXIDASE"/>
</dbReference>
<dbReference type="AlphaFoldDB" id="A0A507FLQ5"/>
<feature type="chain" id="PRO_5021509711" description="Peroxidase" evidence="9">
    <location>
        <begin position="18"/>
        <end position="724"/>
    </location>
</feature>
<dbReference type="InterPro" id="IPR002016">
    <property type="entry name" value="Haem_peroxidase"/>
</dbReference>
<dbReference type="PRINTS" id="PR00460">
    <property type="entry name" value="BPEROXIDASE"/>
</dbReference>
<evidence type="ECO:0000256" key="9">
    <source>
        <dbReference type="RuleBase" id="RU363051"/>
    </source>
</evidence>
<keyword evidence="6" id="KW-0408">Iron</keyword>
<dbReference type="GO" id="GO:0005829">
    <property type="term" value="C:cytosol"/>
    <property type="evidence" value="ECO:0007669"/>
    <property type="project" value="TreeGrafter"/>
</dbReference>
<comment type="similarity">
    <text evidence="9">Belongs to the peroxidase family.</text>
</comment>
<dbReference type="OrthoDB" id="407695at2759"/>
<dbReference type="EC" id="1.11.1.-" evidence="9"/>
<sequence length="724" mass="78882">MRPFLVVQAVMWATALASQCPMAGSPGFTSRDSIHRNNQRDTSPIADFTAIKREIAVLLKDSKDWWPADFGNYGPFMIRLAWHCSGSHRVSDGRGGCDGARIRKVPEYAWDDNTNLDKAVKLLQPVKDAHPEITWADLIILTGNVAIESMGGPKLGFCAGRTDDADGSASLVLGPTPEQEALSPCKLNGNCTSPFGPTTVGLIYVNPEGHLGNPDPALSAVDVRDTFSRMGFNDLETVALIGGGHAFGKTHGACTTGPGPNPIQSPDAPWPGTCGAGPLKGKGNNTYTSGFEGAWTRDPTEWSSEYFYNLLSYDWIKFTGPGGKNQWMPSNKDAPPIRMLTADIALLYDTEYRKIVETFGQHPEQLDKAFADAWYKLTTADMGQRFRCINADAPPAQPFQHPLPAPPAKRAEVKDVMAKINQTLFKPFPQIEGDIVDNNNAAYYGAQFIDLAYQCASTFRATDYKGGCNGARIRYWPESGWPANAGLDQVRQVLQPVKDSFGETLTWSDLIVLAGDTALSYATGGKLSLKIVNGRSDAYDGNQSLDFPPRQYYSNADIEVTDNMAVMGLSPHDAVALAGRPRSGVEQKRRGLLGAYSKSSLLSNTYYKLLLSETWEPTASNPKVFESKEKPGLFMLATDVALLSNPQLKAIVQEYAQDEAKFFNDFASAWNYLMHADLPITESASSDPPTQDNQSNLKASSDSKHALDRTVVAGLALLSFVFVL</sequence>
<dbReference type="EMBL" id="QEAP01000023">
    <property type="protein sequence ID" value="TPX77329.1"/>
    <property type="molecule type" value="Genomic_DNA"/>
</dbReference>
<evidence type="ECO:0000256" key="8">
    <source>
        <dbReference type="ARBA" id="ARBA00049145"/>
    </source>
</evidence>
<dbReference type="Proteomes" id="UP000320333">
    <property type="component" value="Unassembled WGS sequence"/>
</dbReference>
<dbReference type="GO" id="GO:0004096">
    <property type="term" value="F:catalase activity"/>
    <property type="evidence" value="ECO:0007669"/>
    <property type="project" value="InterPro"/>
</dbReference>
<name>A0A507FLQ5_9FUNG</name>
<comment type="caution">
    <text evidence="11">The sequence shown here is derived from an EMBL/GenBank/DDBJ whole genome shotgun (WGS) entry which is preliminary data.</text>
</comment>
<evidence type="ECO:0000256" key="3">
    <source>
        <dbReference type="ARBA" id="ARBA00022617"/>
    </source>
</evidence>
<dbReference type="InterPro" id="IPR010255">
    <property type="entry name" value="Haem_peroxidase_sf"/>
</dbReference>
<dbReference type="PROSITE" id="PS00435">
    <property type="entry name" value="PEROXIDASE_1"/>
    <property type="match status" value="1"/>
</dbReference>
<comment type="cofactor">
    <cofactor evidence="1">
        <name>heme b</name>
        <dbReference type="ChEBI" id="CHEBI:60344"/>
    </cofactor>
</comment>
<dbReference type="GO" id="GO:0042744">
    <property type="term" value="P:hydrogen peroxide catabolic process"/>
    <property type="evidence" value="ECO:0007669"/>
    <property type="project" value="UniProtKB-KW"/>
</dbReference>
<keyword evidence="2 9" id="KW-0575">Peroxidase</keyword>
<gene>
    <name evidence="11" type="ORF">CcCBS67573_g01393</name>
</gene>
<proteinExistence type="inferred from homology"/>
<keyword evidence="9" id="KW-0732">Signal</keyword>
<evidence type="ECO:0000256" key="6">
    <source>
        <dbReference type="ARBA" id="ARBA00023004"/>
    </source>
</evidence>
<comment type="catalytic activity">
    <reaction evidence="8">
        <text>2 H2O2 = O2 + 2 H2O</text>
        <dbReference type="Rhea" id="RHEA:20309"/>
        <dbReference type="ChEBI" id="CHEBI:15377"/>
        <dbReference type="ChEBI" id="CHEBI:15379"/>
        <dbReference type="ChEBI" id="CHEBI:16240"/>
        <dbReference type="EC" id="1.11.1.21"/>
    </reaction>
</comment>
<dbReference type="InterPro" id="IPR019794">
    <property type="entry name" value="Peroxidases_AS"/>
</dbReference>
<dbReference type="GO" id="GO:0046872">
    <property type="term" value="F:metal ion binding"/>
    <property type="evidence" value="ECO:0007669"/>
    <property type="project" value="UniProtKB-UniRule"/>
</dbReference>
<feature type="domain" description="Plant heme peroxidase family profile" evidence="10">
    <location>
        <begin position="84"/>
        <end position="421"/>
    </location>
</feature>
<evidence type="ECO:0000256" key="2">
    <source>
        <dbReference type="ARBA" id="ARBA00022559"/>
    </source>
</evidence>
<organism evidence="11 12">
    <name type="scientific">Chytriomyces confervae</name>
    <dbReference type="NCBI Taxonomy" id="246404"/>
    <lineage>
        <taxon>Eukaryota</taxon>
        <taxon>Fungi</taxon>
        <taxon>Fungi incertae sedis</taxon>
        <taxon>Chytridiomycota</taxon>
        <taxon>Chytridiomycota incertae sedis</taxon>
        <taxon>Chytridiomycetes</taxon>
        <taxon>Chytridiales</taxon>
        <taxon>Chytriomycetaceae</taxon>
        <taxon>Chytriomyces</taxon>
    </lineage>
</organism>
<dbReference type="SUPFAM" id="SSF48113">
    <property type="entry name" value="Heme-dependent peroxidases"/>
    <property type="match status" value="2"/>
</dbReference>
<evidence type="ECO:0000256" key="1">
    <source>
        <dbReference type="ARBA" id="ARBA00001970"/>
    </source>
</evidence>
<dbReference type="PROSITE" id="PS50873">
    <property type="entry name" value="PEROXIDASE_4"/>
    <property type="match status" value="2"/>
</dbReference>
<protein>
    <recommendedName>
        <fullName evidence="9">Peroxidase</fullName>
        <ecNumber evidence="9">1.11.1.-</ecNumber>
    </recommendedName>
</protein>
<accession>A0A507FLQ5</accession>
<dbReference type="InterPro" id="IPR000763">
    <property type="entry name" value="Catalase_peroxidase"/>
</dbReference>
<evidence type="ECO:0000256" key="7">
    <source>
        <dbReference type="ARBA" id="ARBA00023324"/>
    </source>
</evidence>
<keyword evidence="5 9" id="KW-0560">Oxidoreductase</keyword>
<dbReference type="CDD" id="cd00314">
    <property type="entry name" value="plant_peroxidase_like"/>
    <property type="match status" value="1"/>
</dbReference>
<keyword evidence="3" id="KW-0349">Heme</keyword>
<dbReference type="PROSITE" id="PS00436">
    <property type="entry name" value="PEROXIDASE_2"/>
    <property type="match status" value="1"/>
</dbReference>
<evidence type="ECO:0000313" key="12">
    <source>
        <dbReference type="Proteomes" id="UP000320333"/>
    </source>
</evidence>
<evidence type="ECO:0000256" key="5">
    <source>
        <dbReference type="ARBA" id="ARBA00023002"/>
    </source>
</evidence>
<keyword evidence="12" id="KW-1185">Reference proteome</keyword>
<keyword evidence="4" id="KW-0479">Metal-binding</keyword>
<keyword evidence="7" id="KW-0376">Hydrogen peroxide</keyword>
<evidence type="ECO:0000256" key="4">
    <source>
        <dbReference type="ARBA" id="ARBA00022723"/>
    </source>
</evidence>
<dbReference type="Pfam" id="PF00141">
    <property type="entry name" value="peroxidase"/>
    <property type="match status" value="2"/>
</dbReference>
<dbReference type="PANTHER" id="PTHR30555:SF0">
    <property type="entry name" value="CATALASE-PEROXIDASE"/>
    <property type="match status" value="1"/>
</dbReference>
<reference evidence="11 12" key="1">
    <citation type="journal article" date="2019" name="Sci. Rep.">
        <title>Comparative genomics of chytrid fungi reveal insights into the obligate biotrophic and pathogenic lifestyle of Synchytrium endobioticum.</title>
        <authorList>
            <person name="van de Vossenberg B.T.L.H."/>
            <person name="Warris S."/>
            <person name="Nguyen H.D.T."/>
            <person name="van Gent-Pelzer M.P.E."/>
            <person name="Joly D.L."/>
            <person name="van de Geest H.C."/>
            <person name="Bonants P.J.M."/>
            <person name="Smith D.S."/>
            <person name="Levesque C.A."/>
            <person name="van der Lee T.A.J."/>
        </authorList>
    </citation>
    <scope>NUCLEOTIDE SEQUENCE [LARGE SCALE GENOMIC DNA]</scope>
    <source>
        <strain evidence="11 12">CBS 675.73</strain>
    </source>
</reference>